<dbReference type="PANTHER" id="PTHR32071">
    <property type="entry name" value="TRANSCRIPTIONAL REGULATORY PROTEIN"/>
    <property type="match status" value="1"/>
</dbReference>
<dbReference type="InterPro" id="IPR009057">
    <property type="entry name" value="Homeodomain-like_sf"/>
</dbReference>
<dbReference type="InterPro" id="IPR003593">
    <property type="entry name" value="AAA+_ATPase"/>
</dbReference>
<keyword evidence="3" id="KW-0805">Transcription regulation</keyword>
<keyword evidence="4" id="KW-0238">DNA-binding</keyword>
<dbReference type="InterPro" id="IPR002197">
    <property type="entry name" value="HTH_Fis"/>
</dbReference>
<comment type="caution">
    <text evidence="8">The sequence shown here is derived from an EMBL/GenBank/DDBJ whole genome shotgun (WGS) entry which is preliminary data.</text>
</comment>
<dbReference type="InterPro" id="IPR058031">
    <property type="entry name" value="AAA_lid_NorR"/>
</dbReference>
<dbReference type="Gene3D" id="1.10.10.60">
    <property type="entry name" value="Homeodomain-like"/>
    <property type="match status" value="1"/>
</dbReference>
<evidence type="ECO:0000256" key="2">
    <source>
        <dbReference type="ARBA" id="ARBA00022840"/>
    </source>
</evidence>
<dbReference type="Pfam" id="PF00989">
    <property type="entry name" value="PAS"/>
    <property type="match status" value="1"/>
</dbReference>
<dbReference type="Gene3D" id="3.40.50.300">
    <property type="entry name" value="P-loop containing nucleotide triphosphate hydrolases"/>
    <property type="match status" value="1"/>
</dbReference>
<dbReference type="SMART" id="SM00382">
    <property type="entry name" value="AAA"/>
    <property type="match status" value="1"/>
</dbReference>
<dbReference type="Pfam" id="PF00158">
    <property type="entry name" value="Sigma54_activat"/>
    <property type="match status" value="1"/>
</dbReference>
<dbReference type="NCBIfam" id="TIGR00229">
    <property type="entry name" value="sensory_box"/>
    <property type="match status" value="1"/>
</dbReference>
<dbReference type="Gene3D" id="1.10.8.60">
    <property type="match status" value="1"/>
</dbReference>
<dbReference type="InterPro" id="IPR035965">
    <property type="entry name" value="PAS-like_dom_sf"/>
</dbReference>
<sequence length="474" mass="53677">MLEFSNFEMTDLSLEKQIEWWKAIVHSINDGVLVIDHLGIVRLVNPEYLKITGCTPAMIGKPLKESRPGALLPETLIDQKTRVGVYRKTGDREYVVDMAPITVNNQIIGAVSICKSLTEVHKLNQELKQKGEKLEQLQKKMNSLYQANYTFKQIIGKNRGLKEAVHVAERVAETDLSILITGESGTGKELFAQAIHNESRRKNQPFVPVNCAAIPPSLLESELFGYGDGAFTNAKKGGKIGLFEMANNGTIFLDEIGDMSYDLQAKLLRVLQESKIRRVGETNERRIVVRIIAATHRDLQQLVKKNRFREDLLYRLNVINLHIPPLRERKEDIPELVDSILQSSVTNLELEHVPADYTVDEQTLAFLQSYEWPGNVRELKNMIDYASCMVEGTAIKIEHLPEILTKNRVVSPSLQVNSVDKPLQQAMEEAEKNFIQETIKRFGTGIEEKKKVANALGISLATLYNKLKRHHIDF</sequence>
<evidence type="ECO:0000256" key="3">
    <source>
        <dbReference type="ARBA" id="ARBA00023015"/>
    </source>
</evidence>
<organism evidence="8 9">
    <name type="scientific">Sporosarcina soli</name>
    <dbReference type="NCBI Taxonomy" id="334736"/>
    <lineage>
        <taxon>Bacteria</taxon>
        <taxon>Bacillati</taxon>
        <taxon>Bacillota</taxon>
        <taxon>Bacilli</taxon>
        <taxon>Bacillales</taxon>
        <taxon>Caryophanaceae</taxon>
        <taxon>Sporosarcina</taxon>
    </lineage>
</organism>
<dbReference type="InterPro" id="IPR027417">
    <property type="entry name" value="P-loop_NTPase"/>
</dbReference>
<dbReference type="SUPFAM" id="SSF52540">
    <property type="entry name" value="P-loop containing nucleoside triphosphate hydrolases"/>
    <property type="match status" value="1"/>
</dbReference>
<keyword evidence="9" id="KW-1185">Reference proteome</keyword>
<dbReference type="RefSeq" id="WP_381433130.1">
    <property type="nucleotide sequence ID" value="NZ_JBHSNO010000005.1"/>
</dbReference>
<dbReference type="CDD" id="cd00009">
    <property type="entry name" value="AAA"/>
    <property type="match status" value="1"/>
</dbReference>
<dbReference type="EMBL" id="JBHSNO010000005">
    <property type="protein sequence ID" value="MFC5589071.1"/>
    <property type="molecule type" value="Genomic_DNA"/>
</dbReference>
<dbReference type="SUPFAM" id="SSF55785">
    <property type="entry name" value="PYP-like sensor domain (PAS domain)"/>
    <property type="match status" value="1"/>
</dbReference>
<gene>
    <name evidence="8" type="ORF">ACFPRA_09240</name>
</gene>
<dbReference type="PROSITE" id="PS00676">
    <property type="entry name" value="SIGMA54_INTERACT_2"/>
    <property type="match status" value="1"/>
</dbReference>
<evidence type="ECO:0000313" key="8">
    <source>
        <dbReference type="EMBL" id="MFC5589071.1"/>
    </source>
</evidence>
<evidence type="ECO:0000256" key="6">
    <source>
        <dbReference type="SAM" id="Coils"/>
    </source>
</evidence>
<evidence type="ECO:0000313" key="9">
    <source>
        <dbReference type="Proteomes" id="UP001596109"/>
    </source>
</evidence>
<name>A0ABW0TJX0_9BACL</name>
<feature type="domain" description="Sigma-54 factor interaction" evidence="7">
    <location>
        <begin position="154"/>
        <end position="388"/>
    </location>
</feature>
<dbReference type="SUPFAM" id="SSF46689">
    <property type="entry name" value="Homeodomain-like"/>
    <property type="match status" value="1"/>
</dbReference>
<reference evidence="9" key="1">
    <citation type="journal article" date="2019" name="Int. J. Syst. Evol. Microbiol.">
        <title>The Global Catalogue of Microorganisms (GCM) 10K type strain sequencing project: providing services to taxonomists for standard genome sequencing and annotation.</title>
        <authorList>
            <consortium name="The Broad Institute Genomics Platform"/>
            <consortium name="The Broad Institute Genome Sequencing Center for Infectious Disease"/>
            <person name="Wu L."/>
            <person name="Ma J."/>
        </authorList>
    </citation>
    <scope>NUCLEOTIDE SEQUENCE [LARGE SCALE GENOMIC DNA]</scope>
    <source>
        <strain evidence="9">CGMCC 4.1434</strain>
    </source>
</reference>
<proteinExistence type="predicted"/>
<keyword evidence="1" id="KW-0547">Nucleotide-binding</keyword>
<keyword evidence="6" id="KW-0175">Coiled coil</keyword>
<dbReference type="Gene3D" id="3.30.450.20">
    <property type="entry name" value="PAS domain"/>
    <property type="match status" value="1"/>
</dbReference>
<dbReference type="InterPro" id="IPR002078">
    <property type="entry name" value="Sigma_54_int"/>
</dbReference>
<keyword evidence="5" id="KW-0804">Transcription</keyword>
<dbReference type="Pfam" id="PF25601">
    <property type="entry name" value="AAA_lid_14"/>
    <property type="match status" value="1"/>
</dbReference>
<dbReference type="PROSITE" id="PS00675">
    <property type="entry name" value="SIGMA54_INTERACT_1"/>
    <property type="match status" value="1"/>
</dbReference>
<feature type="coiled-coil region" evidence="6">
    <location>
        <begin position="117"/>
        <end position="147"/>
    </location>
</feature>
<evidence type="ECO:0000256" key="1">
    <source>
        <dbReference type="ARBA" id="ARBA00022741"/>
    </source>
</evidence>
<evidence type="ECO:0000256" key="4">
    <source>
        <dbReference type="ARBA" id="ARBA00023125"/>
    </source>
</evidence>
<dbReference type="Proteomes" id="UP001596109">
    <property type="component" value="Unassembled WGS sequence"/>
</dbReference>
<protein>
    <submittedName>
        <fullName evidence="8">Sigma-54 interaction domain-containing protein</fullName>
    </submittedName>
</protein>
<dbReference type="Pfam" id="PF02954">
    <property type="entry name" value="HTH_8"/>
    <property type="match status" value="1"/>
</dbReference>
<dbReference type="InterPro" id="IPR000014">
    <property type="entry name" value="PAS"/>
</dbReference>
<dbReference type="InterPro" id="IPR013767">
    <property type="entry name" value="PAS_fold"/>
</dbReference>
<dbReference type="InterPro" id="IPR025943">
    <property type="entry name" value="Sigma_54_int_dom_ATP-bd_2"/>
</dbReference>
<dbReference type="PROSITE" id="PS00688">
    <property type="entry name" value="SIGMA54_INTERACT_3"/>
    <property type="match status" value="1"/>
</dbReference>
<dbReference type="InterPro" id="IPR025944">
    <property type="entry name" value="Sigma_54_int_dom_CS"/>
</dbReference>
<dbReference type="CDD" id="cd00130">
    <property type="entry name" value="PAS"/>
    <property type="match status" value="1"/>
</dbReference>
<keyword evidence="2" id="KW-0067">ATP-binding</keyword>
<evidence type="ECO:0000256" key="5">
    <source>
        <dbReference type="ARBA" id="ARBA00023163"/>
    </source>
</evidence>
<dbReference type="PROSITE" id="PS50045">
    <property type="entry name" value="SIGMA54_INTERACT_4"/>
    <property type="match status" value="1"/>
</dbReference>
<dbReference type="InterPro" id="IPR025662">
    <property type="entry name" value="Sigma_54_int_dom_ATP-bd_1"/>
</dbReference>
<evidence type="ECO:0000259" key="7">
    <source>
        <dbReference type="PROSITE" id="PS50045"/>
    </source>
</evidence>
<accession>A0ABW0TJX0</accession>